<evidence type="ECO:0000313" key="1">
    <source>
        <dbReference type="EMBL" id="CAG8778257.1"/>
    </source>
</evidence>
<dbReference type="Proteomes" id="UP000789525">
    <property type="component" value="Unassembled WGS sequence"/>
</dbReference>
<name>A0ACA9R6L3_9GLOM</name>
<sequence length="142" mass="15911">CDSQRGLARPEIGFQQRHRYGQGTKELAYGDQHSSGTNKWVHIEPITLHGHPANGQGGLFASRKIPPNTFMLFYIGEVHAETRETSDYDLSLLKTTTDDGSIVHVGIDAQSMGNEARFINDYRGIKERPNAVFKEVVLVRSR</sequence>
<protein>
    <submittedName>
        <fullName evidence="1">16739_t:CDS:1</fullName>
    </submittedName>
</protein>
<feature type="non-terminal residue" evidence="1">
    <location>
        <position position="1"/>
    </location>
</feature>
<feature type="non-terminal residue" evidence="1">
    <location>
        <position position="142"/>
    </location>
</feature>
<dbReference type="EMBL" id="CAJVPT010069598">
    <property type="protein sequence ID" value="CAG8778257.1"/>
    <property type="molecule type" value="Genomic_DNA"/>
</dbReference>
<gene>
    <name evidence="1" type="ORF">ACOLOM_LOCUS14203</name>
</gene>
<proteinExistence type="predicted"/>
<evidence type="ECO:0000313" key="2">
    <source>
        <dbReference type="Proteomes" id="UP000789525"/>
    </source>
</evidence>
<keyword evidence="2" id="KW-1185">Reference proteome</keyword>
<accession>A0ACA9R6L3</accession>
<organism evidence="1 2">
    <name type="scientific">Acaulospora colombiana</name>
    <dbReference type="NCBI Taxonomy" id="27376"/>
    <lineage>
        <taxon>Eukaryota</taxon>
        <taxon>Fungi</taxon>
        <taxon>Fungi incertae sedis</taxon>
        <taxon>Mucoromycota</taxon>
        <taxon>Glomeromycotina</taxon>
        <taxon>Glomeromycetes</taxon>
        <taxon>Diversisporales</taxon>
        <taxon>Acaulosporaceae</taxon>
        <taxon>Acaulospora</taxon>
    </lineage>
</organism>
<reference evidence="1" key="1">
    <citation type="submission" date="2021-06" db="EMBL/GenBank/DDBJ databases">
        <authorList>
            <person name="Kallberg Y."/>
            <person name="Tangrot J."/>
            <person name="Rosling A."/>
        </authorList>
    </citation>
    <scope>NUCLEOTIDE SEQUENCE</scope>
    <source>
        <strain evidence="1">CL356</strain>
    </source>
</reference>
<comment type="caution">
    <text evidence="1">The sequence shown here is derived from an EMBL/GenBank/DDBJ whole genome shotgun (WGS) entry which is preliminary data.</text>
</comment>